<accession>A0ACB8UUW2</accession>
<dbReference type="EMBL" id="JALBCA010000084">
    <property type="protein sequence ID" value="KAI2383763.1"/>
    <property type="molecule type" value="Genomic_DNA"/>
</dbReference>
<evidence type="ECO:0000313" key="1">
    <source>
        <dbReference type="EMBL" id="KAI2383763.1"/>
    </source>
</evidence>
<reference evidence="1" key="1">
    <citation type="journal article" date="2022" name="bioRxiv">
        <title>Population genetic analysis of Ophidiomyces ophidiicola, the causative agent of snake fungal disease, indicates recent introductions to the USA.</title>
        <authorList>
            <person name="Ladner J.T."/>
            <person name="Palmer J.M."/>
            <person name="Ettinger C.L."/>
            <person name="Stajich J.E."/>
            <person name="Farrell T.M."/>
            <person name="Glorioso B.M."/>
            <person name="Lawson B."/>
            <person name="Price S.J."/>
            <person name="Stengle A.G."/>
            <person name="Grear D.A."/>
            <person name="Lorch J.M."/>
        </authorList>
    </citation>
    <scope>NUCLEOTIDE SEQUENCE</scope>
    <source>
        <strain evidence="1">NWHC 24266-5</strain>
    </source>
</reference>
<gene>
    <name evidence="1" type="primary">BUD14</name>
    <name evidence="1" type="ORF">LOY88_005044</name>
</gene>
<protein>
    <submittedName>
        <fullName evidence="1">Protein phosphatase regulator</fullName>
    </submittedName>
</protein>
<proteinExistence type="predicted"/>
<comment type="caution">
    <text evidence="1">The sequence shown here is derived from an EMBL/GenBank/DDBJ whole genome shotgun (WGS) entry which is preliminary data.</text>
</comment>
<name>A0ACB8UUW2_9EURO</name>
<organism evidence="1">
    <name type="scientific">Ophidiomyces ophidiicola</name>
    <dbReference type="NCBI Taxonomy" id="1387563"/>
    <lineage>
        <taxon>Eukaryota</taxon>
        <taxon>Fungi</taxon>
        <taxon>Dikarya</taxon>
        <taxon>Ascomycota</taxon>
        <taxon>Pezizomycotina</taxon>
        <taxon>Eurotiomycetes</taxon>
        <taxon>Eurotiomycetidae</taxon>
        <taxon>Onygenales</taxon>
        <taxon>Onygenaceae</taxon>
        <taxon>Ophidiomyces</taxon>
    </lineage>
</organism>
<sequence length="743" mass="82404">MTRPQMIRADTIDLQNPDAPSTQDHSRSANSKVSRSVHGRHQDQTLRNAEQDMLEEIARGPLSPEKDSFQEDIQKDQTDLRDRSDKLRSGRTGGYENLIGDDVGDGDLDDQLDDDEDDDDMLDKISSSPSIDDEDIDFEFVYALHTFFATVEGQANATKGDTMVLLDDSNSYWWLVRVVKDGSIGYLPAEHIETPTERLARLNKHRNVDLSATMLGDNAEKSKNPLKKAMRRRNAKTVTFASPVYFEPSDIDYSTEEDADGEFLEEQEDEDGAENLDAQVNREESGTGNINVEPLRSKLQVDGGMNAKEEESQRQSLEQDVDTEQPSNQQGKSPCLILREHCANVFLDDFKHGRSRNGTLRNTDSFFKDDTGETKKISLTPNLLRDDATETASIDSKEMKTRGSFETLVSDKGKDDKKRKEKKPGMLSGLFKRKDKKSKAEDEGDDNPEKISEESSRSSTDRKMSIESLKEESRSPKQQVVSRQLSKLTKPASSGPVSQPMESVSSTNTSIAPSVRAVIPESKEGVSELRVRPSDMKQEPSYNPPLDRDPTSTISAPPRTDSIHYSLQPIDAADKPSEIPIALSSTKVENMLIAPPVISSRPAVQETPVDPYRSDDATVLPKEQAPPEEDVYSTVSVPPPSSDPLETSQSKSELNDTMETAPAPTPSPVWNDAGLRAYLEDGSDIRDLLIIVHDKSNVLPAGPDHPITGNLFREESKALNEMSSRLDEMLAGWLARKPSVAAR</sequence>